<dbReference type="AlphaFoldDB" id="A0A140D0C1"/>
<evidence type="ECO:0000256" key="1">
    <source>
        <dbReference type="SAM" id="SignalP"/>
    </source>
</evidence>
<name>A0A140D0C1_9GLOM</name>
<dbReference type="EMBL" id="KU305796">
    <property type="protein sequence ID" value="AMJ52434.1"/>
    <property type="molecule type" value="Genomic_DNA"/>
</dbReference>
<organism evidence="2">
    <name type="scientific">Rhizophagus clarus</name>
    <dbReference type="NCBI Taxonomy" id="94130"/>
    <lineage>
        <taxon>Eukaryota</taxon>
        <taxon>Fungi</taxon>
        <taxon>Fungi incertae sedis</taxon>
        <taxon>Mucoromycota</taxon>
        <taxon>Glomeromycotina</taxon>
        <taxon>Glomeromycetes</taxon>
        <taxon>Glomerales</taxon>
        <taxon>Glomeraceae</taxon>
        <taxon>Rhizophagus</taxon>
    </lineage>
</organism>
<evidence type="ECO:0008006" key="3">
    <source>
        <dbReference type="Google" id="ProtNLM"/>
    </source>
</evidence>
<feature type="chain" id="PRO_5007491103" description="WAP domain-containing protein" evidence="1">
    <location>
        <begin position="22"/>
        <end position="116"/>
    </location>
</feature>
<protein>
    <recommendedName>
        <fullName evidence="3">WAP domain-containing protein</fullName>
    </recommendedName>
</protein>
<evidence type="ECO:0000313" key="2">
    <source>
        <dbReference type="EMBL" id="AMJ52434.1"/>
    </source>
</evidence>
<feature type="signal peptide" evidence="1">
    <location>
        <begin position="1"/>
        <end position="21"/>
    </location>
</feature>
<keyword evidence="1" id="KW-0732">Signal</keyword>
<reference evidence="2" key="1">
    <citation type="journal article" date="2016" name="BMC Genomics">
        <title>The effector candidate repertoire of the arbuscular mycorrhizal fungus Rhizophagus clarus.</title>
        <authorList>
            <person name="Sedzielewska Toro K."/>
            <person name="Brachmann A."/>
        </authorList>
    </citation>
    <scope>NUCLEOTIDE SEQUENCE</scope>
    <source>
        <strain evidence="2">MUCL46238</strain>
    </source>
</reference>
<sequence>MKNLILILVLAVVTFSTIATATPTYWKRGGAFKLATILNGKSSSVSLMERQLECPLGDDPCPNGVVCCPSGAACLQNNLCDVPCPDPSNFCGDGCCNSNEVCSTAPNGQPVCVLYY</sequence>
<proteinExistence type="predicted"/>
<dbReference type="EMBL" id="KU305764">
    <property type="protein sequence ID" value="AMJ52402.1"/>
    <property type="molecule type" value="Genomic_DNA"/>
</dbReference>
<accession>A0A140D0C1</accession>